<reference evidence="1" key="1">
    <citation type="submission" date="2023-06" db="EMBL/GenBank/DDBJ databases">
        <title>Uncultivated large filamentous bacteria from sulfidic sediments reveal new species and different genomic features in energy metabolism and defense.</title>
        <authorList>
            <person name="Fonseca A."/>
        </authorList>
    </citation>
    <scope>NUCLEOTIDE SEQUENCE</scope>
    <source>
        <strain evidence="1">HSG4</strain>
    </source>
</reference>
<dbReference type="Proteomes" id="UP001171945">
    <property type="component" value="Unassembled WGS sequence"/>
</dbReference>
<dbReference type="EC" id="3.1.11.6" evidence="1"/>
<organism evidence="1 2">
    <name type="scientific">Candidatus Marithioploca araucensis</name>
    <dbReference type="NCBI Taxonomy" id="70273"/>
    <lineage>
        <taxon>Bacteria</taxon>
        <taxon>Pseudomonadati</taxon>
        <taxon>Pseudomonadota</taxon>
        <taxon>Gammaproteobacteria</taxon>
        <taxon>Thiotrichales</taxon>
        <taxon>Thiotrichaceae</taxon>
        <taxon>Candidatus Marithioploca</taxon>
    </lineage>
</organism>
<dbReference type="SUPFAM" id="SSF116842">
    <property type="entry name" value="XseB-like"/>
    <property type="match status" value="1"/>
</dbReference>
<sequence length="70" mass="7888">MPRKSDSYLKNYQKLKKIAETMREPDEPDIDQLVVMVSEATKAYKNCQVRIEAVEKALGLAEEGSNDTLG</sequence>
<gene>
    <name evidence="1" type="ORF">QUF54_03135</name>
</gene>
<dbReference type="InterPro" id="IPR037004">
    <property type="entry name" value="Exonuc_VII_ssu_sf"/>
</dbReference>
<evidence type="ECO:0000313" key="2">
    <source>
        <dbReference type="Proteomes" id="UP001171945"/>
    </source>
</evidence>
<keyword evidence="1" id="KW-0378">Hydrolase</keyword>
<dbReference type="EMBL" id="JAUCGM010000117">
    <property type="protein sequence ID" value="MDM8562327.1"/>
    <property type="molecule type" value="Genomic_DNA"/>
</dbReference>
<comment type="caution">
    <text evidence="1">The sequence shown here is derived from an EMBL/GenBank/DDBJ whole genome shotgun (WGS) entry which is preliminary data.</text>
</comment>
<dbReference type="NCBIfam" id="NF045605">
    <property type="entry name" value="xseB_Acin_var"/>
    <property type="match status" value="1"/>
</dbReference>
<protein>
    <submittedName>
        <fullName evidence="1">Exodeoxyribonuclease VII small subunit</fullName>
        <ecNumber evidence="1">3.1.11.6</ecNumber>
    </submittedName>
</protein>
<evidence type="ECO:0000313" key="1">
    <source>
        <dbReference type="EMBL" id="MDM8562327.1"/>
    </source>
</evidence>
<keyword evidence="2" id="KW-1185">Reference proteome</keyword>
<name>A0ABT7VRM6_9GAMM</name>
<accession>A0ABT7VRM6</accession>
<dbReference type="GO" id="GO:0008855">
    <property type="term" value="F:exodeoxyribonuclease VII activity"/>
    <property type="evidence" value="ECO:0007669"/>
    <property type="project" value="UniProtKB-EC"/>
</dbReference>
<proteinExistence type="predicted"/>